<gene>
    <name evidence="1" type="ORF">MCOR_7339</name>
</gene>
<proteinExistence type="predicted"/>
<evidence type="ECO:0000313" key="2">
    <source>
        <dbReference type="Proteomes" id="UP000507470"/>
    </source>
</evidence>
<dbReference type="AlphaFoldDB" id="A0A6J8AFK5"/>
<dbReference type="Proteomes" id="UP000507470">
    <property type="component" value="Unassembled WGS sequence"/>
</dbReference>
<keyword evidence="2" id="KW-1185">Reference proteome</keyword>
<organism evidence="1 2">
    <name type="scientific">Mytilus coruscus</name>
    <name type="common">Sea mussel</name>
    <dbReference type="NCBI Taxonomy" id="42192"/>
    <lineage>
        <taxon>Eukaryota</taxon>
        <taxon>Metazoa</taxon>
        <taxon>Spiralia</taxon>
        <taxon>Lophotrochozoa</taxon>
        <taxon>Mollusca</taxon>
        <taxon>Bivalvia</taxon>
        <taxon>Autobranchia</taxon>
        <taxon>Pteriomorphia</taxon>
        <taxon>Mytilida</taxon>
        <taxon>Mytiloidea</taxon>
        <taxon>Mytilidae</taxon>
        <taxon>Mytilinae</taxon>
        <taxon>Mytilus</taxon>
    </lineage>
</organism>
<accession>A0A6J8AFK5</accession>
<reference evidence="1 2" key="1">
    <citation type="submission" date="2020-06" db="EMBL/GenBank/DDBJ databases">
        <authorList>
            <person name="Li R."/>
            <person name="Bekaert M."/>
        </authorList>
    </citation>
    <scope>NUCLEOTIDE SEQUENCE [LARGE SCALE GENOMIC DNA]</scope>
    <source>
        <strain evidence="2">wild</strain>
    </source>
</reference>
<evidence type="ECO:0000313" key="1">
    <source>
        <dbReference type="EMBL" id="CAC5367440.1"/>
    </source>
</evidence>
<dbReference type="EMBL" id="CACVKT020001361">
    <property type="protein sequence ID" value="CAC5367440.1"/>
    <property type="molecule type" value="Genomic_DNA"/>
</dbReference>
<protein>
    <submittedName>
        <fullName evidence="1">Uncharacterized protein</fullName>
    </submittedName>
</protein>
<sequence length="156" mass="16504">MLKYIFENNSDVLLSALIAGIQEIAQARQNITTAKGDEIYTLDPLDTLASMSKICSSSVPVDSTLDNLLSGQEFVSPVKQVTCSVIPSMVSSVSDSEKNHCKMMGSLHSTSHVSSAVGIDQPMTGIPLTDSASLPTLDVFDLCLTSSLDTPKGYSG</sequence>
<name>A0A6J8AFK5_MYTCO</name>